<evidence type="ECO:0000313" key="4">
    <source>
        <dbReference type="EMBL" id="MFB9071325.1"/>
    </source>
</evidence>
<feature type="compositionally biased region" description="Basic and acidic residues" evidence="2">
    <location>
        <begin position="1"/>
        <end position="10"/>
    </location>
</feature>
<dbReference type="InterPro" id="IPR011032">
    <property type="entry name" value="GroES-like_sf"/>
</dbReference>
<keyword evidence="1" id="KW-0521">NADP</keyword>
<dbReference type="EC" id="1.-.-.-" evidence="4"/>
<dbReference type="InterPro" id="IPR013154">
    <property type="entry name" value="ADH-like_N"/>
</dbReference>
<keyword evidence="4" id="KW-0560">Oxidoreductase</keyword>
<gene>
    <name evidence="4" type="ORF">ACFFX0_09000</name>
</gene>
<dbReference type="PANTHER" id="PTHR44154:SF1">
    <property type="entry name" value="QUINONE OXIDOREDUCTASE"/>
    <property type="match status" value="1"/>
</dbReference>
<dbReference type="GO" id="GO:0016491">
    <property type="term" value="F:oxidoreductase activity"/>
    <property type="evidence" value="ECO:0007669"/>
    <property type="project" value="UniProtKB-KW"/>
</dbReference>
<evidence type="ECO:0000256" key="1">
    <source>
        <dbReference type="ARBA" id="ARBA00022857"/>
    </source>
</evidence>
<dbReference type="InterPro" id="IPR036291">
    <property type="entry name" value="NAD(P)-bd_dom_sf"/>
</dbReference>
<proteinExistence type="predicted"/>
<dbReference type="Pfam" id="PF00107">
    <property type="entry name" value="ADH_zinc_N"/>
    <property type="match status" value="1"/>
</dbReference>
<dbReference type="PANTHER" id="PTHR44154">
    <property type="entry name" value="QUINONE OXIDOREDUCTASE"/>
    <property type="match status" value="1"/>
</dbReference>
<dbReference type="InterPro" id="IPR051603">
    <property type="entry name" value="Zinc-ADH_QOR/CCCR"/>
</dbReference>
<dbReference type="Proteomes" id="UP001589575">
    <property type="component" value="Unassembled WGS sequence"/>
</dbReference>
<keyword evidence="5" id="KW-1185">Reference proteome</keyword>
<feature type="domain" description="Enoyl reductase (ER)" evidence="3">
    <location>
        <begin position="10"/>
        <end position="307"/>
    </location>
</feature>
<organism evidence="4 5">
    <name type="scientific">Citricoccus parietis</name>
    <dbReference type="NCBI Taxonomy" id="592307"/>
    <lineage>
        <taxon>Bacteria</taxon>
        <taxon>Bacillati</taxon>
        <taxon>Actinomycetota</taxon>
        <taxon>Actinomycetes</taxon>
        <taxon>Micrococcales</taxon>
        <taxon>Micrococcaceae</taxon>
        <taxon>Citricoccus</taxon>
    </lineage>
</organism>
<dbReference type="SUPFAM" id="SSF50129">
    <property type="entry name" value="GroES-like"/>
    <property type="match status" value="1"/>
</dbReference>
<evidence type="ECO:0000313" key="5">
    <source>
        <dbReference type="Proteomes" id="UP001589575"/>
    </source>
</evidence>
<evidence type="ECO:0000259" key="3">
    <source>
        <dbReference type="SMART" id="SM00829"/>
    </source>
</evidence>
<dbReference type="SUPFAM" id="SSF51735">
    <property type="entry name" value="NAD(P)-binding Rossmann-fold domains"/>
    <property type="match status" value="1"/>
</dbReference>
<feature type="region of interest" description="Disordered" evidence="2">
    <location>
        <begin position="1"/>
        <end position="23"/>
    </location>
</feature>
<sequence length="310" mass="31744">MKVFALHDDGQAPSVTEAPLPEPQEGEVRVRVRAAALNGFDLSVASGRLKDMMEHRFPVVLGKDFAGTVDAVGSGVTGFQVGDRVFGVVTKDYLGDGSFGEYVTVPVAVGIAQLPEQVDFTEGAALGLAGTAAVDAFDAVNVTGGTTVLVSGATGGVGQQALQLAARAGAEVIATASSAEEIELVKRLGAAQTVDYRGDVVTQVLQTHPDGVDVVLNFAGDPAALVPAVKQGGKLASTLIMSADAVPAEGIEVLPVYANPAPATLTRLARNQAEMHTAVTVQQVYPLADVPQAIEDFGSGTLGKLVITLD</sequence>
<comment type="caution">
    <text evidence="4">The sequence shown here is derived from an EMBL/GenBank/DDBJ whole genome shotgun (WGS) entry which is preliminary data.</text>
</comment>
<dbReference type="InterPro" id="IPR013149">
    <property type="entry name" value="ADH-like_C"/>
</dbReference>
<evidence type="ECO:0000256" key="2">
    <source>
        <dbReference type="SAM" id="MobiDB-lite"/>
    </source>
</evidence>
<reference evidence="4 5" key="1">
    <citation type="submission" date="2024-09" db="EMBL/GenBank/DDBJ databases">
        <authorList>
            <person name="Sun Q."/>
            <person name="Mori K."/>
        </authorList>
    </citation>
    <scope>NUCLEOTIDE SEQUENCE [LARGE SCALE GENOMIC DNA]</scope>
    <source>
        <strain evidence="4 5">CCM 7609</strain>
    </source>
</reference>
<protein>
    <submittedName>
        <fullName evidence="4">NADP-dependent oxidoreductase</fullName>
        <ecNumber evidence="4">1.-.-.-</ecNumber>
    </submittedName>
</protein>
<dbReference type="InterPro" id="IPR020843">
    <property type="entry name" value="ER"/>
</dbReference>
<dbReference type="Gene3D" id="3.90.180.10">
    <property type="entry name" value="Medium-chain alcohol dehydrogenases, catalytic domain"/>
    <property type="match status" value="1"/>
</dbReference>
<dbReference type="CDD" id="cd05289">
    <property type="entry name" value="MDR_like_2"/>
    <property type="match status" value="1"/>
</dbReference>
<dbReference type="Gene3D" id="3.40.50.720">
    <property type="entry name" value="NAD(P)-binding Rossmann-like Domain"/>
    <property type="match status" value="1"/>
</dbReference>
<accession>A0ABV5FXC9</accession>
<dbReference type="SMART" id="SM00829">
    <property type="entry name" value="PKS_ER"/>
    <property type="match status" value="1"/>
</dbReference>
<dbReference type="Pfam" id="PF08240">
    <property type="entry name" value="ADH_N"/>
    <property type="match status" value="1"/>
</dbReference>
<dbReference type="EMBL" id="JBHMFI010000001">
    <property type="protein sequence ID" value="MFB9071325.1"/>
    <property type="molecule type" value="Genomic_DNA"/>
</dbReference>
<name>A0ABV5FXC9_9MICC</name>
<dbReference type="RefSeq" id="WP_378043430.1">
    <property type="nucleotide sequence ID" value="NZ_JBHLWH010000046.1"/>
</dbReference>